<dbReference type="GO" id="GO:0004601">
    <property type="term" value="F:peroxidase activity"/>
    <property type="evidence" value="ECO:0007669"/>
    <property type="project" value="UniProtKB-KW"/>
</dbReference>
<dbReference type="EMBL" id="GL833127">
    <property type="protein sequence ID" value="EGB08563.1"/>
    <property type="molecule type" value="Genomic_DNA"/>
</dbReference>
<keyword evidence="2" id="KW-0575">Peroxidase</keyword>
<protein>
    <recommendedName>
        <fullName evidence="6">Glutathione peroxidase</fullName>
    </recommendedName>
</protein>
<evidence type="ECO:0000313" key="5">
    <source>
        <dbReference type="Proteomes" id="UP000002729"/>
    </source>
</evidence>
<dbReference type="PIRSF" id="PIRSF000303">
    <property type="entry name" value="Glutathion_perox"/>
    <property type="match status" value="1"/>
</dbReference>
<feature type="non-terminal residue" evidence="4">
    <location>
        <position position="133"/>
    </location>
</feature>
<dbReference type="Pfam" id="PF00255">
    <property type="entry name" value="GSHPx"/>
    <property type="match status" value="1"/>
</dbReference>
<dbReference type="RefSeq" id="XP_009036462.1">
    <property type="nucleotide sequence ID" value="XM_009038214.1"/>
</dbReference>
<dbReference type="PROSITE" id="PS51355">
    <property type="entry name" value="GLUTATHIONE_PEROXID_3"/>
    <property type="match status" value="1"/>
</dbReference>
<keyword evidence="5" id="KW-1185">Reference proteome</keyword>
<evidence type="ECO:0000256" key="1">
    <source>
        <dbReference type="ARBA" id="ARBA00006926"/>
    </source>
</evidence>
<feature type="non-terminal residue" evidence="4">
    <location>
        <position position="1"/>
    </location>
</feature>
<evidence type="ECO:0000256" key="3">
    <source>
        <dbReference type="ARBA" id="ARBA00023002"/>
    </source>
</evidence>
<dbReference type="InterPro" id="IPR000889">
    <property type="entry name" value="Glutathione_peroxidase"/>
</dbReference>
<dbReference type="SUPFAM" id="SSF52833">
    <property type="entry name" value="Thioredoxin-like"/>
    <property type="match status" value="1"/>
</dbReference>
<dbReference type="Proteomes" id="UP000002729">
    <property type="component" value="Unassembled WGS sequence"/>
</dbReference>
<dbReference type="KEGG" id="aaf:AURANDRAFT_7609"/>
<reference evidence="4 5" key="1">
    <citation type="journal article" date="2011" name="Proc. Natl. Acad. Sci. U.S.A.">
        <title>Niche of harmful alga Aureococcus anophagefferens revealed through ecogenomics.</title>
        <authorList>
            <person name="Gobler C.J."/>
            <person name="Berry D.L."/>
            <person name="Dyhrman S.T."/>
            <person name="Wilhelm S.W."/>
            <person name="Salamov A."/>
            <person name="Lobanov A.V."/>
            <person name="Zhang Y."/>
            <person name="Collier J.L."/>
            <person name="Wurch L.L."/>
            <person name="Kustka A.B."/>
            <person name="Dill B.D."/>
            <person name="Shah M."/>
            <person name="VerBerkmoes N.C."/>
            <person name="Kuo A."/>
            <person name="Terry A."/>
            <person name="Pangilinan J."/>
            <person name="Lindquist E.A."/>
            <person name="Lucas S."/>
            <person name="Paulsen I.T."/>
            <person name="Hattenrath-Lehmann T.K."/>
            <person name="Talmage S.C."/>
            <person name="Walker E.A."/>
            <person name="Koch F."/>
            <person name="Burson A.M."/>
            <person name="Marcoval M.A."/>
            <person name="Tang Y.Z."/>
            <person name="Lecleir G.R."/>
            <person name="Coyne K.J."/>
            <person name="Berg G.M."/>
            <person name="Bertrand E.M."/>
            <person name="Saito M.A."/>
            <person name="Gladyshev V.N."/>
            <person name="Grigoriev I.V."/>
        </authorList>
    </citation>
    <scope>NUCLEOTIDE SEQUENCE [LARGE SCALE GENOMIC DNA]</scope>
    <source>
        <strain evidence="5">CCMP 1984</strain>
    </source>
</reference>
<dbReference type="GeneID" id="20228986"/>
<evidence type="ECO:0008006" key="6">
    <source>
        <dbReference type="Google" id="ProtNLM"/>
    </source>
</evidence>
<dbReference type="AlphaFoldDB" id="F0Y892"/>
<dbReference type="PANTHER" id="PTHR11592">
    <property type="entry name" value="GLUTATHIONE PEROXIDASE"/>
    <property type="match status" value="1"/>
</dbReference>
<dbReference type="eggNOG" id="KOG1651">
    <property type="taxonomic scope" value="Eukaryota"/>
</dbReference>
<keyword evidence="3" id="KW-0560">Oxidoreductase</keyword>
<dbReference type="InParanoid" id="F0Y892"/>
<evidence type="ECO:0000313" key="4">
    <source>
        <dbReference type="EMBL" id="EGB08563.1"/>
    </source>
</evidence>
<dbReference type="Gene3D" id="3.40.30.10">
    <property type="entry name" value="Glutaredoxin"/>
    <property type="match status" value="1"/>
</dbReference>
<proteinExistence type="inferred from homology"/>
<dbReference type="InterPro" id="IPR036249">
    <property type="entry name" value="Thioredoxin-like_sf"/>
</dbReference>
<organism evidence="5">
    <name type="scientific">Aureococcus anophagefferens</name>
    <name type="common">Harmful bloom alga</name>
    <dbReference type="NCBI Taxonomy" id="44056"/>
    <lineage>
        <taxon>Eukaryota</taxon>
        <taxon>Sar</taxon>
        <taxon>Stramenopiles</taxon>
        <taxon>Ochrophyta</taxon>
        <taxon>Pelagophyceae</taxon>
        <taxon>Pelagomonadales</taxon>
        <taxon>Pelagomonadaceae</taxon>
        <taxon>Aureococcus</taxon>
    </lineage>
</organism>
<comment type="similarity">
    <text evidence="1">Belongs to the glutathione peroxidase family.</text>
</comment>
<gene>
    <name evidence="4" type="ORF">AURANDRAFT_7609</name>
</gene>
<dbReference type="GO" id="GO:0006979">
    <property type="term" value="P:response to oxidative stress"/>
    <property type="evidence" value="ECO:0007669"/>
    <property type="project" value="InterPro"/>
</dbReference>
<accession>F0Y892</accession>
<evidence type="ECO:0000256" key="2">
    <source>
        <dbReference type="ARBA" id="ARBA00022559"/>
    </source>
</evidence>
<name>F0Y892_AURAN</name>
<dbReference type="OrthoDB" id="446890at2759"/>
<dbReference type="PANTHER" id="PTHR11592:SF78">
    <property type="entry name" value="GLUTATHIONE PEROXIDASE"/>
    <property type="match status" value="1"/>
</dbReference>
<sequence>KGKPQPLSKFRGSAHLVVNIKMDDPVAGENFNALRYVAANYAEKGLRVWAFPTEQGYYEPDVSELVRAKAYSQFGFGTYPTAVVFDKIDVIGNTAHPLYRYLALATNPNGVGRLTVNFEKFLLDGDGKPLRRY</sequence>